<dbReference type="SMART" id="SM00642">
    <property type="entry name" value="Aamy"/>
    <property type="match status" value="1"/>
</dbReference>
<dbReference type="Pfam" id="PF00128">
    <property type="entry name" value="Alpha-amylase"/>
    <property type="match status" value="1"/>
</dbReference>
<organism evidence="5 6">
    <name type="scientific">Halomicronema hongdechloris C2206</name>
    <dbReference type="NCBI Taxonomy" id="1641165"/>
    <lineage>
        <taxon>Bacteria</taxon>
        <taxon>Bacillati</taxon>
        <taxon>Cyanobacteriota</taxon>
        <taxon>Cyanophyceae</taxon>
        <taxon>Nodosilineales</taxon>
        <taxon>Nodosilineaceae</taxon>
        <taxon>Halomicronema</taxon>
    </lineage>
</organism>
<dbReference type="CDD" id="cd11330">
    <property type="entry name" value="AmyAc_OligoGlu"/>
    <property type="match status" value="1"/>
</dbReference>
<feature type="domain" description="Glycosyl hydrolase family 13 catalytic" evidence="4">
    <location>
        <begin position="41"/>
        <end position="442"/>
    </location>
</feature>
<dbReference type="PANTHER" id="PTHR10357:SF179">
    <property type="entry name" value="NEUTRAL AND BASIC AMINO ACID TRANSPORT PROTEIN RBAT"/>
    <property type="match status" value="1"/>
</dbReference>
<dbReference type="InterPro" id="IPR013780">
    <property type="entry name" value="Glyco_hydro_b"/>
</dbReference>
<evidence type="ECO:0000313" key="6">
    <source>
        <dbReference type="Proteomes" id="UP000191901"/>
    </source>
</evidence>
<dbReference type="GO" id="GO:0009313">
    <property type="term" value="P:oligosaccharide catabolic process"/>
    <property type="evidence" value="ECO:0007669"/>
    <property type="project" value="TreeGrafter"/>
</dbReference>
<evidence type="ECO:0000259" key="4">
    <source>
        <dbReference type="SMART" id="SM00642"/>
    </source>
</evidence>
<evidence type="ECO:0000256" key="1">
    <source>
        <dbReference type="ARBA" id="ARBA00008061"/>
    </source>
</evidence>
<proteinExistence type="inferred from homology"/>
<evidence type="ECO:0000313" key="5">
    <source>
        <dbReference type="EMBL" id="ASC70480.1"/>
    </source>
</evidence>
<dbReference type="InterPro" id="IPR006047">
    <property type="entry name" value="GH13_cat_dom"/>
</dbReference>
<dbReference type="Proteomes" id="UP000191901">
    <property type="component" value="Chromosome"/>
</dbReference>
<dbReference type="Gene3D" id="3.20.20.80">
    <property type="entry name" value="Glycosidases"/>
    <property type="match status" value="2"/>
</dbReference>
<dbReference type="PANTHER" id="PTHR10357">
    <property type="entry name" value="ALPHA-AMYLASE FAMILY MEMBER"/>
    <property type="match status" value="1"/>
</dbReference>
<dbReference type="EMBL" id="CP021983">
    <property type="protein sequence ID" value="ASC70480.1"/>
    <property type="molecule type" value="Genomic_DNA"/>
</dbReference>
<evidence type="ECO:0000256" key="3">
    <source>
        <dbReference type="ARBA" id="ARBA00023295"/>
    </source>
</evidence>
<name>A0A1Z3HJK9_9CYAN</name>
<keyword evidence="2" id="KW-0378">Hydrolase</keyword>
<dbReference type="InterPro" id="IPR045857">
    <property type="entry name" value="O16G_dom_2"/>
</dbReference>
<dbReference type="KEGG" id="hhg:XM38_014190"/>
<dbReference type="InterPro" id="IPR017853">
    <property type="entry name" value="GH"/>
</dbReference>
<dbReference type="FunFam" id="3.90.400.10:FF:000002">
    <property type="entry name" value="Sucrose isomerase"/>
    <property type="match status" value="1"/>
</dbReference>
<reference evidence="5 6" key="1">
    <citation type="journal article" date="2016" name="Biochim. Biophys. Acta">
        <title>Characterization of red-shifted phycobilisomes isolated from the chlorophyll f-containing cyanobacterium Halomicronema hongdechloris.</title>
        <authorList>
            <person name="Li Y."/>
            <person name="Lin Y."/>
            <person name="Garvey C.J."/>
            <person name="Birch D."/>
            <person name="Corkery R.W."/>
            <person name="Loughlin P.C."/>
            <person name="Scheer H."/>
            <person name="Willows R.D."/>
            <person name="Chen M."/>
        </authorList>
    </citation>
    <scope>NUCLEOTIDE SEQUENCE [LARGE SCALE GENOMIC DNA]</scope>
    <source>
        <strain evidence="5 6">C2206</strain>
    </source>
</reference>
<evidence type="ECO:0000256" key="2">
    <source>
        <dbReference type="ARBA" id="ARBA00022801"/>
    </source>
</evidence>
<dbReference type="STRING" id="1641165.XM38_24505"/>
<dbReference type="SUPFAM" id="SSF51011">
    <property type="entry name" value="Glycosyl hydrolase domain"/>
    <property type="match status" value="1"/>
</dbReference>
<protein>
    <submittedName>
        <fullName evidence="5">Alpha amylase, catalytic region</fullName>
    </submittedName>
</protein>
<dbReference type="GO" id="GO:0004556">
    <property type="term" value="F:alpha-amylase activity"/>
    <property type="evidence" value="ECO:0007669"/>
    <property type="project" value="TreeGrafter"/>
</dbReference>
<dbReference type="RefSeq" id="WP_080813532.1">
    <property type="nucleotide sequence ID" value="NZ_CP021983.2"/>
</dbReference>
<dbReference type="SUPFAM" id="SSF51445">
    <property type="entry name" value="(Trans)glycosidases"/>
    <property type="match status" value="1"/>
</dbReference>
<keyword evidence="3" id="KW-0326">Glycosidase</keyword>
<dbReference type="Gene3D" id="3.90.400.10">
    <property type="entry name" value="Oligo-1,6-glucosidase, Domain 2"/>
    <property type="match status" value="1"/>
</dbReference>
<gene>
    <name evidence="5" type="ORF">XM38_014190</name>
</gene>
<comment type="similarity">
    <text evidence="1">Belongs to the glycosyl hydrolase 13 family.</text>
</comment>
<sequence>MKGAPRAWWRVPVINRRDWQWEDANAATQNGEWWQNAIIYQIAPWSFLDTDGDSKGDLNGIVERLDYIVSLGVDAIWLTPIYASPMDDFGYDVADMRAIGSEFGRMEDFQCLLDIAHAMKLKVLVDQIWNHTSDEHPWFQESRSSRDNPKADWYVWAEPKPDGSPPNNWLSSLTGECAWKWEPQRQQYYFFNFLDSQPDLNWYNDDVVAAILQRAKFWLDLGVDGLRIDAVNYFLHDRRLRDNPPRPHETPWPDGVPPNHPIGQSMLTHNFNRPETPNRLRPLRELVDRYPGVVTLGEVTLCEDSIKLASRYTRGCDRLHLAYHSGLLVEQPMTASLMRTILGRVANHFADGGTCWIVGNHDYGRLRSRWTGKDVNGNPYPDEFYRMMAALLLSLPGAFCLWQGDELGLPIADIPGDIPPSELKDPFGKALYPDVVGRDGSRTPMPWTADAPCGGFTTAATPWLPIPASHLTRSVHSQHRNTKSLLNTWRRLLHWRKNQPALEAGKLALLEANDTVLAFRRYYADHNLLCLFNISDRPASYVLELCDTCEVVRHLEFDFEIDENYVKLSPYSAFFGQLTSPSKRLANNTSYNDDGLPGSPITL</sequence>
<keyword evidence="6" id="KW-1185">Reference proteome</keyword>
<accession>A0A1Z3HJK9</accession>
<dbReference type="Gene3D" id="2.60.40.1180">
    <property type="entry name" value="Golgi alpha-mannosidase II"/>
    <property type="match status" value="1"/>
</dbReference>
<dbReference type="OrthoDB" id="9805159at2"/>
<dbReference type="AlphaFoldDB" id="A0A1Z3HJK9"/>